<evidence type="ECO:0000313" key="3">
    <source>
        <dbReference type="Proteomes" id="UP000076154"/>
    </source>
</evidence>
<dbReference type="Proteomes" id="UP000076154">
    <property type="component" value="Unassembled WGS sequence"/>
</dbReference>
<evidence type="ECO:0000313" key="2">
    <source>
        <dbReference type="EMBL" id="RDB22923.1"/>
    </source>
</evidence>
<proteinExistence type="predicted"/>
<protein>
    <submittedName>
        <fullName evidence="2">Uncharacterized protein</fullName>
    </submittedName>
</protein>
<feature type="compositionally biased region" description="Polar residues" evidence="1">
    <location>
        <begin position="85"/>
        <end position="96"/>
    </location>
</feature>
<dbReference type="AlphaFoldDB" id="A0A369JT96"/>
<dbReference type="InParanoid" id="A0A369JT96"/>
<feature type="compositionally biased region" description="Polar residues" evidence="1">
    <location>
        <begin position="7"/>
        <end position="21"/>
    </location>
</feature>
<comment type="caution">
    <text evidence="2">The sequence shown here is derived from an EMBL/GenBank/DDBJ whole genome shotgun (WGS) entry which is preliminary data.</text>
</comment>
<sequence>MPRVVKDTSTSSHVNSQQSTLRAPRRFGPQASGLRSRRHLSPLCWTPKAVTAHVHESRTGSLSSPFGTLHGEENSDVDAVFECSSSPLFTDSSDNDTVPTQPTTPTTPTPTSFQHSESGRRTIQREGAEIFHLSTHSMPNLLSPIGITSQVSNSNSEHTVPERKAKKFTPVKLNANIEITLFRPYVSTLTEYDQYREIDAVGKGGLSKEDFCAVFSQCCDCLHLMTRNTSKWHKCRGEQGTDEVELSAGDLFILLDSLDDVSGITIPQFQRIFTQCRECH</sequence>
<feature type="region of interest" description="Disordered" evidence="1">
    <location>
        <begin position="1"/>
        <end position="36"/>
    </location>
</feature>
<evidence type="ECO:0000256" key="1">
    <source>
        <dbReference type="SAM" id="MobiDB-lite"/>
    </source>
</evidence>
<keyword evidence="3" id="KW-1185">Reference proteome</keyword>
<feature type="region of interest" description="Disordered" evidence="1">
    <location>
        <begin position="85"/>
        <end position="117"/>
    </location>
</feature>
<gene>
    <name evidence="2" type="ORF">Hypma_009848</name>
</gene>
<reference evidence="2" key="1">
    <citation type="submission" date="2018-04" db="EMBL/GenBank/DDBJ databases">
        <title>Whole genome sequencing of Hypsizygus marmoreus.</title>
        <authorList>
            <person name="Choi I.-G."/>
            <person name="Min B."/>
            <person name="Kim J.-G."/>
            <person name="Kim S."/>
            <person name="Oh Y.-L."/>
            <person name="Kong W.-S."/>
            <person name="Park H."/>
            <person name="Jeong J."/>
            <person name="Song E.-S."/>
        </authorList>
    </citation>
    <scope>NUCLEOTIDE SEQUENCE [LARGE SCALE GENOMIC DNA]</scope>
    <source>
        <strain evidence="2">51987-8</strain>
    </source>
</reference>
<name>A0A369JT96_HYPMA</name>
<feature type="compositionally biased region" description="Low complexity" evidence="1">
    <location>
        <begin position="97"/>
        <end position="111"/>
    </location>
</feature>
<dbReference type="EMBL" id="LUEZ02000048">
    <property type="protein sequence ID" value="RDB22923.1"/>
    <property type="molecule type" value="Genomic_DNA"/>
</dbReference>
<organism evidence="2 3">
    <name type="scientific">Hypsizygus marmoreus</name>
    <name type="common">White beech mushroom</name>
    <name type="synonym">Agaricus marmoreus</name>
    <dbReference type="NCBI Taxonomy" id="39966"/>
    <lineage>
        <taxon>Eukaryota</taxon>
        <taxon>Fungi</taxon>
        <taxon>Dikarya</taxon>
        <taxon>Basidiomycota</taxon>
        <taxon>Agaricomycotina</taxon>
        <taxon>Agaricomycetes</taxon>
        <taxon>Agaricomycetidae</taxon>
        <taxon>Agaricales</taxon>
        <taxon>Tricholomatineae</taxon>
        <taxon>Lyophyllaceae</taxon>
        <taxon>Hypsizygus</taxon>
    </lineage>
</organism>
<accession>A0A369JT96</accession>